<keyword evidence="9" id="KW-1185">Reference proteome</keyword>
<organism evidence="8 9">
    <name type="scientific">Clostridium tagluense</name>
    <dbReference type="NCBI Taxonomy" id="360422"/>
    <lineage>
        <taxon>Bacteria</taxon>
        <taxon>Bacillati</taxon>
        <taxon>Bacillota</taxon>
        <taxon>Clostridia</taxon>
        <taxon>Eubacteriales</taxon>
        <taxon>Clostridiaceae</taxon>
        <taxon>Clostridium</taxon>
    </lineage>
</organism>
<dbReference type="EMBL" id="BHYK01000047">
    <property type="protein sequence ID" value="GCD12955.1"/>
    <property type="molecule type" value="Genomic_DNA"/>
</dbReference>
<proteinExistence type="inferred from homology"/>
<evidence type="ECO:0000256" key="6">
    <source>
        <dbReference type="RuleBase" id="RU000481"/>
    </source>
</evidence>
<dbReference type="SUPFAM" id="SSF53383">
    <property type="entry name" value="PLP-dependent transferases"/>
    <property type="match status" value="1"/>
</dbReference>
<dbReference type="InterPro" id="IPR050596">
    <property type="entry name" value="AspAT/PAT-like"/>
</dbReference>
<dbReference type="OrthoDB" id="9802328at2"/>
<dbReference type="InterPro" id="IPR015421">
    <property type="entry name" value="PyrdxlP-dep_Trfase_major"/>
</dbReference>
<dbReference type="AlphaFoldDB" id="A0A401UTT3"/>
<gene>
    <name evidence="8" type="ORF">Ctaglu_45780</name>
</gene>
<comment type="caution">
    <text evidence="8">The sequence shown here is derived from an EMBL/GenBank/DDBJ whole genome shotgun (WGS) entry which is preliminary data.</text>
</comment>
<name>A0A401UTT3_9CLOT</name>
<protein>
    <recommendedName>
        <fullName evidence="6">Aminotransferase</fullName>
        <ecNumber evidence="6">2.6.1.-</ecNumber>
    </recommendedName>
</protein>
<evidence type="ECO:0000256" key="2">
    <source>
        <dbReference type="ARBA" id="ARBA00007441"/>
    </source>
</evidence>
<dbReference type="Gene3D" id="3.90.1150.10">
    <property type="entry name" value="Aspartate Aminotransferase, domain 1"/>
    <property type="match status" value="1"/>
</dbReference>
<evidence type="ECO:0000256" key="5">
    <source>
        <dbReference type="ARBA" id="ARBA00022898"/>
    </source>
</evidence>
<dbReference type="Gene3D" id="3.40.640.10">
    <property type="entry name" value="Type I PLP-dependent aspartate aminotransferase-like (Major domain)"/>
    <property type="match status" value="1"/>
</dbReference>
<feature type="domain" description="Aminotransferase class I/classII large" evidence="7">
    <location>
        <begin position="31"/>
        <end position="373"/>
    </location>
</feature>
<dbReference type="PANTHER" id="PTHR46383">
    <property type="entry name" value="ASPARTATE AMINOTRANSFERASE"/>
    <property type="match status" value="1"/>
</dbReference>
<dbReference type="CDD" id="cd00609">
    <property type="entry name" value="AAT_like"/>
    <property type="match status" value="1"/>
</dbReference>
<dbReference type="InterPro" id="IPR015424">
    <property type="entry name" value="PyrdxlP-dep_Trfase"/>
</dbReference>
<dbReference type="InterPro" id="IPR004839">
    <property type="entry name" value="Aminotransferase_I/II_large"/>
</dbReference>
<keyword evidence="5" id="KW-0663">Pyridoxal phosphate</keyword>
<keyword evidence="3 6" id="KW-0032">Aminotransferase</keyword>
<dbReference type="GO" id="GO:0030170">
    <property type="term" value="F:pyridoxal phosphate binding"/>
    <property type="evidence" value="ECO:0007669"/>
    <property type="project" value="InterPro"/>
</dbReference>
<evidence type="ECO:0000256" key="3">
    <source>
        <dbReference type="ARBA" id="ARBA00022576"/>
    </source>
</evidence>
<dbReference type="PANTHER" id="PTHR46383:SF4">
    <property type="entry name" value="AMINOTRANSFERASE"/>
    <property type="match status" value="1"/>
</dbReference>
<keyword evidence="4 6" id="KW-0808">Transferase</keyword>
<evidence type="ECO:0000259" key="7">
    <source>
        <dbReference type="Pfam" id="PF00155"/>
    </source>
</evidence>
<dbReference type="Pfam" id="PF00155">
    <property type="entry name" value="Aminotran_1_2"/>
    <property type="match status" value="1"/>
</dbReference>
<dbReference type="GO" id="GO:0008483">
    <property type="term" value="F:transaminase activity"/>
    <property type="evidence" value="ECO:0007669"/>
    <property type="project" value="UniProtKB-KW"/>
</dbReference>
<dbReference type="RefSeq" id="WP_125006058.1">
    <property type="nucleotide sequence ID" value="NZ_BHYK01000047.1"/>
</dbReference>
<dbReference type="Proteomes" id="UP000287872">
    <property type="component" value="Unassembled WGS sequence"/>
</dbReference>
<evidence type="ECO:0000313" key="8">
    <source>
        <dbReference type="EMBL" id="GCD12955.1"/>
    </source>
</evidence>
<evidence type="ECO:0000313" key="9">
    <source>
        <dbReference type="Proteomes" id="UP000287872"/>
    </source>
</evidence>
<dbReference type="InterPro" id="IPR004838">
    <property type="entry name" value="NHTrfase_class1_PyrdxlP-BS"/>
</dbReference>
<comment type="cofactor">
    <cofactor evidence="1 6">
        <name>pyridoxal 5'-phosphate</name>
        <dbReference type="ChEBI" id="CHEBI:597326"/>
    </cofactor>
</comment>
<accession>A0A401UTT3</accession>
<comment type="similarity">
    <text evidence="2 6">Belongs to the class-I pyridoxal-phosphate-dependent aminotransferase family.</text>
</comment>
<dbReference type="InterPro" id="IPR015422">
    <property type="entry name" value="PyrdxlP-dep_Trfase_small"/>
</dbReference>
<reference evidence="8 9" key="1">
    <citation type="submission" date="2018-11" db="EMBL/GenBank/DDBJ databases">
        <title>Genome sequencing and assembly of Clostridium tagluense strain A121.</title>
        <authorList>
            <person name="Murakami T."/>
            <person name="Segawa T."/>
            <person name="Shcherbakova V.A."/>
            <person name="Mori H."/>
            <person name="Yoshimura Y."/>
        </authorList>
    </citation>
    <scope>NUCLEOTIDE SEQUENCE [LARGE SCALE GENOMIC DNA]</scope>
    <source>
        <strain evidence="8 9">A121</strain>
    </source>
</reference>
<dbReference type="PROSITE" id="PS00105">
    <property type="entry name" value="AA_TRANSFER_CLASS_1"/>
    <property type="match status" value="1"/>
</dbReference>
<sequence>MNNIFSNNVNNVEISGIRKFFNKVSKVQGAISLTLGQPDFPVPTNIKKAMTSAINENKTEYTANAGIPELRHEISNFLGNMDINYLPEEVVVTVGGSEALLCTFAAFLNPGDKVLIPSPAYPAYESCVKLFGAEVVNYNLNSDFTINFETLSKLISEENPKLLVVSYPSNPTGAALSLQERDKLFKILKEKNIYIISDEIYSSLCYEKYYSLAQIDELRDRVILVSGFSKMFSMTGLRVGYVCASKYIMDNILKVHQYNVSCATSIAQWGAYAGLLSCMNDVNNMKVEFEKRKEYVYKRLIGMGMEVTLPKGAFYIFPSITKFSMNSEEFCNRLLYEGKVAIVPGSAFGKGGEGFIRISYSYSLEVLKEGLDRMEKWLEMLDITE</sequence>
<evidence type="ECO:0000256" key="1">
    <source>
        <dbReference type="ARBA" id="ARBA00001933"/>
    </source>
</evidence>
<dbReference type="GO" id="GO:0006520">
    <property type="term" value="P:amino acid metabolic process"/>
    <property type="evidence" value="ECO:0007669"/>
    <property type="project" value="InterPro"/>
</dbReference>
<evidence type="ECO:0000256" key="4">
    <source>
        <dbReference type="ARBA" id="ARBA00022679"/>
    </source>
</evidence>
<dbReference type="EC" id="2.6.1.-" evidence="6"/>